<evidence type="ECO:0000313" key="2">
    <source>
        <dbReference type="Proteomes" id="UP000028561"/>
    </source>
</evidence>
<sequence>METNNDKVLAKWYKTLEVKHELIIQKGGTNKLVLPVMSYPTDSDIGAALRVFGGHHAEIVTTTVERKPYSLISANDVDEFYGYNDELKAETEHIFQTSEIRKAVLARMKEDME</sequence>
<name>A0A075LZU7_9CAUD</name>
<dbReference type="RefSeq" id="YP_009055936.1">
    <property type="nucleotide sequence ID" value="NC_024788.1"/>
</dbReference>
<reference evidence="2" key="1">
    <citation type="submission" date="2014-09" db="EMBL/GenBank/DDBJ databases">
        <title>Genomic characterization and comparison of seven Myoviridae bacteriophage infecting Bacillus thuringiensis.</title>
        <authorList>
            <person name="Sauder A.B."/>
            <person name="McKenzie Q.R."/>
            <person name="Temple L.M."/>
            <person name="Alexis B.K."/>
            <person name="Al-Atrache Z."/>
            <person name="Lewis L.O."/>
            <person name="Loesser-Casey K.E."/>
            <person name="Mitchell K.J."/>
        </authorList>
    </citation>
    <scope>NUCLEOTIDE SEQUENCE [LARGE SCALE GENOMIC DNA]</scope>
</reference>
<evidence type="ECO:0000313" key="1">
    <source>
        <dbReference type="EMBL" id="AIF72047.1"/>
    </source>
</evidence>
<proteinExistence type="predicted"/>
<dbReference type="GeneID" id="20283158"/>
<reference evidence="1 2" key="2">
    <citation type="journal article" date="2016" name="Virology (Lond)">
        <title>Genomic characterization and comparison of seven Myoviridae bacteriophage infecting Bacillus thuringiensis.</title>
        <authorList>
            <person name="Sauder A.B."/>
            <person name="Quinn M.R."/>
            <person name="Brouillette A."/>
            <person name="Caruso S."/>
            <person name="Cresawn S."/>
            <person name="Erill I."/>
            <person name="Lewis L."/>
            <person name="Loesser-Casey K."/>
            <person name="Pate M."/>
            <person name="Scott C."/>
            <person name="Stockwell S."/>
            <person name="Temple L."/>
        </authorList>
    </citation>
    <scope>NUCLEOTIDE SEQUENCE [LARGE SCALE GENOMIC DNA]</scope>
</reference>
<dbReference type="KEGG" id="vg:20283158"/>
<keyword evidence="2" id="KW-1185">Reference proteome</keyword>
<dbReference type="Proteomes" id="UP000028561">
    <property type="component" value="Segment"/>
</dbReference>
<organism evidence="1 2">
    <name type="scientific">Bacillus phage Riley</name>
    <dbReference type="NCBI Taxonomy" id="1486662"/>
    <lineage>
        <taxon>Viruses</taxon>
        <taxon>Duplodnaviria</taxon>
        <taxon>Heunggongvirae</taxon>
        <taxon>Uroviricota</taxon>
        <taxon>Caudoviricetes</taxon>
        <taxon>Herelleviridae</taxon>
        <taxon>Bastillevirinae</taxon>
        <taxon>Bequatrovirus</taxon>
        <taxon>Bequatrovirus riley</taxon>
    </lineage>
</organism>
<accession>A0A075LZU7</accession>
<protein>
    <submittedName>
        <fullName evidence="1">Uncharacterized protein</fullName>
    </submittedName>
</protein>
<dbReference type="EMBL" id="KJ489402">
    <property type="protein sequence ID" value="AIF72047.1"/>
    <property type="molecule type" value="Genomic_DNA"/>
</dbReference>